<dbReference type="Proteomes" id="UP000281806">
    <property type="component" value="Unassembled WGS sequence"/>
</dbReference>
<dbReference type="Pfam" id="PF00221">
    <property type="entry name" value="Lyase_aromatic"/>
    <property type="match status" value="1"/>
</dbReference>
<feature type="region of interest" description="Disordered" evidence="4">
    <location>
        <begin position="1"/>
        <end position="49"/>
    </location>
</feature>
<comment type="caution">
    <text evidence="5">The sequence shown here is derived from an EMBL/GenBank/DDBJ whole genome shotgun (WGS) entry which is preliminary data.</text>
</comment>
<evidence type="ECO:0000256" key="2">
    <source>
        <dbReference type="ARBA" id="ARBA00052500"/>
    </source>
</evidence>
<sequence>MNRSPTPSNGGAATAPRSSPTGPNVMPSVLGTTAWKPRSNGSISTHSGSPMMIQAPDPIIFGERALCIEDVLALANRQAPSVLQGGAEFRARIAKGAQFLDSLLNKEGVIYGVTTGYGDSCVVAVTLEHVEALPQHLYTFHGCGLGKLLDAQATRAVLAARLQSLCQGVSGVRVELLERLQAFIDHDVLPLIPEEGSVGASGDLTPLSYVAATLSGERDVMFRGERRPASDVHRELGWTPLVLRPKEALALMNGTAVMTGIACLAFARADYLLQLATRITAMNVVALQGNPEHFDERLFAAKPHPGQMQVAAWLRQDLAIDAPTAPLHRLQDRYSLRCAPHVLGVLADSLNWLRSFIEIELNSANDNPIIDAEAERVLHGGHFYGGHIAFAMDSLKTLVANVADLLDRQLALLVDERYNHGLPSNLSGASAERAMLNHGFKAVQIGTSAWTAEALKNTMPASVFSRSTECHNQDKVSMGTIAARDAIRVLELTEQVAAATLIAANQGIWLRSKAADARPLPPALAAMHQQLGEDFAPVIEDRALENELRLCLKHIANRRWRLHAQ</sequence>
<gene>
    <name evidence="5" type="ORF">ALP83_101000</name>
</gene>
<dbReference type="InterPro" id="IPR022313">
    <property type="entry name" value="Phe/His_NH3-lyase_AS"/>
</dbReference>
<evidence type="ECO:0000256" key="1">
    <source>
        <dbReference type="ARBA" id="ARBA00023239"/>
    </source>
</evidence>
<dbReference type="GO" id="GO:0044550">
    <property type="term" value="P:secondary metabolite biosynthetic process"/>
    <property type="evidence" value="ECO:0007669"/>
    <property type="project" value="UniProtKB-ARBA"/>
</dbReference>
<name>A0A7Z6UGY6_PSESF</name>
<dbReference type="Gene3D" id="1.20.200.10">
    <property type="entry name" value="Fumarase/aspartase (Central domain)"/>
    <property type="match status" value="1"/>
</dbReference>
<dbReference type="Gene3D" id="1.10.275.10">
    <property type="entry name" value="Fumarase/aspartase (N-terminal domain)"/>
    <property type="match status" value="1"/>
</dbReference>
<evidence type="ECO:0000313" key="5">
    <source>
        <dbReference type="EMBL" id="RMR56259.1"/>
    </source>
</evidence>
<dbReference type="InterPro" id="IPR024083">
    <property type="entry name" value="Fumarase/histidase_N"/>
</dbReference>
<dbReference type="CDD" id="cd00332">
    <property type="entry name" value="PAL-HAL"/>
    <property type="match status" value="1"/>
</dbReference>
<dbReference type="InterPro" id="IPR008948">
    <property type="entry name" value="L-Aspartase-like"/>
</dbReference>
<dbReference type="FunFam" id="1.20.200.10:FF:000012">
    <property type="entry name" value="Tyrosine ammonia-lyase"/>
    <property type="match status" value="1"/>
</dbReference>
<protein>
    <recommendedName>
        <fullName evidence="3">tyrosine ammonia-lyase</fullName>
        <ecNumber evidence="3">4.3.1.23</ecNumber>
    </recommendedName>
</protein>
<dbReference type="InterPro" id="IPR001106">
    <property type="entry name" value="Aromatic_Lyase"/>
</dbReference>
<dbReference type="GO" id="GO:0052883">
    <property type="term" value="F:tyrosine ammonia-lyase activity"/>
    <property type="evidence" value="ECO:0007669"/>
    <property type="project" value="UniProtKB-EC"/>
</dbReference>
<proteinExistence type="predicted"/>
<evidence type="ECO:0000256" key="4">
    <source>
        <dbReference type="SAM" id="MobiDB-lite"/>
    </source>
</evidence>
<organism evidence="5 6">
    <name type="scientific">Pseudomonas syringae pv. actinidiae</name>
    <dbReference type="NCBI Taxonomy" id="103796"/>
    <lineage>
        <taxon>Bacteria</taxon>
        <taxon>Pseudomonadati</taxon>
        <taxon>Pseudomonadota</taxon>
        <taxon>Gammaproteobacteria</taxon>
        <taxon>Pseudomonadales</taxon>
        <taxon>Pseudomonadaceae</taxon>
        <taxon>Pseudomonas</taxon>
        <taxon>Pseudomonas syringae</taxon>
    </lineage>
</organism>
<dbReference type="EC" id="4.3.1.23" evidence="3"/>
<dbReference type="PANTHER" id="PTHR10362">
    <property type="entry name" value="HISTIDINE AMMONIA-LYASE"/>
    <property type="match status" value="1"/>
</dbReference>
<feature type="compositionally biased region" description="Polar residues" evidence="4">
    <location>
        <begin position="39"/>
        <end position="48"/>
    </location>
</feature>
<evidence type="ECO:0000256" key="3">
    <source>
        <dbReference type="ARBA" id="ARBA00066365"/>
    </source>
</evidence>
<accession>A0A7Z6UGY6</accession>
<feature type="compositionally biased region" description="Polar residues" evidence="4">
    <location>
        <begin position="1"/>
        <end position="22"/>
    </location>
</feature>
<dbReference type="FunFam" id="1.10.275.10:FF:000005">
    <property type="entry name" value="Histidine ammonia-lyase"/>
    <property type="match status" value="1"/>
</dbReference>
<evidence type="ECO:0000313" key="6">
    <source>
        <dbReference type="Proteomes" id="UP000281806"/>
    </source>
</evidence>
<dbReference type="EMBL" id="RBRZ01000082">
    <property type="protein sequence ID" value="RMR56259.1"/>
    <property type="molecule type" value="Genomic_DNA"/>
</dbReference>
<comment type="catalytic activity">
    <reaction evidence="2">
        <text>L-tyrosine = (E)-4-coumarate + NH4(+)</text>
        <dbReference type="Rhea" id="RHEA:24906"/>
        <dbReference type="ChEBI" id="CHEBI:12876"/>
        <dbReference type="ChEBI" id="CHEBI:28938"/>
        <dbReference type="ChEBI" id="CHEBI:58315"/>
        <dbReference type="EC" id="4.3.1.23"/>
    </reaction>
</comment>
<dbReference type="AlphaFoldDB" id="A0A7Z6UGY6"/>
<dbReference type="PROSITE" id="PS00488">
    <property type="entry name" value="PAL_HISTIDASE"/>
    <property type="match status" value="1"/>
</dbReference>
<keyword evidence="1 5" id="KW-0456">Lyase</keyword>
<dbReference type="SUPFAM" id="SSF48557">
    <property type="entry name" value="L-aspartase-like"/>
    <property type="match status" value="1"/>
</dbReference>
<reference evidence="5 6" key="1">
    <citation type="submission" date="2018-08" db="EMBL/GenBank/DDBJ databases">
        <title>Recombination of ecologically and evolutionarily significant loci maintains genetic cohesion in the Pseudomonas syringae species complex.</title>
        <authorList>
            <person name="Dillon M."/>
            <person name="Thakur S."/>
            <person name="Almeida R.N.D."/>
            <person name="Weir B.S."/>
            <person name="Guttman D.S."/>
        </authorList>
    </citation>
    <scope>NUCLEOTIDE SEQUENCE [LARGE SCALE GENOMIC DNA]</scope>
    <source>
        <strain evidence="5 6">ICMP 19198</strain>
    </source>
</reference>